<evidence type="ECO:0000313" key="2">
    <source>
        <dbReference type="Proteomes" id="UP000269221"/>
    </source>
</evidence>
<comment type="caution">
    <text evidence="1">The sequence shown here is derived from an EMBL/GenBank/DDBJ whole genome shotgun (WGS) entry which is preliminary data.</text>
</comment>
<proteinExistence type="predicted"/>
<name>A0A3M0KW24_HIRRU</name>
<reference evidence="1 2" key="1">
    <citation type="submission" date="2018-07" db="EMBL/GenBank/DDBJ databases">
        <title>A high quality draft genome assembly of the barn swallow (H. rustica rustica).</title>
        <authorList>
            <person name="Formenti G."/>
            <person name="Chiara M."/>
            <person name="Poveda L."/>
            <person name="Francoijs K.-J."/>
            <person name="Bonisoli-Alquati A."/>
            <person name="Canova L."/>
            <person name="Gianfranceschi L."/>
            <person name="Horner D.S."/>
            <person name="Saino N."/>
        </authorList>
    </citation>
    <scope>NUCLEOTIDE SEQUENCE [LARGE SCALE GENOMIC DNA]</scope>
    <source>
        <strain evidence="1">Chelidonia</strain>
        <tissue evidence="1">Blood</tissue>
    </source>
</reference>
<protein>
    <submittedName>
        <fullName evidence="1">Uncharacterized protein</fullName>
    </submittedName>
</protein>
<keyword evidence="2" id="KW-1185">Reference proteome</keyword>
<accession>A0A3M0KW24</accession>
<gene>
    <name evidence="1" type="ORF">DUI87_06010</name>
</gene>
<dbReference type="EMBL" id="QRBI01000099">
    <property type="protein sequence ID" value="RMC17428.1"/>
    <property type="molecule type" value="Genomic_DNA"/>
</dbReference>
<sequence length="111" mass="12251">MKLNRKKCKGLHLWKNNFMHECWLGADLLVRRSGVQDAPHEPGVCPCDQEGQWCPGIHLEDHFQQTMGADPAPLLCSGEATSGVLCPVLCSTVQERHEGPGVGPVEDYKDD</sequence>
<dbReference type="OrthoDB" id="443634at2759"/>
<evidence type="ECO:0000313" key="1">
    <source>
        <dbReference type="EMBL" id="RMC17428.1"/>
    </source>
</evidence>
<dbReference type="Proteomes" id="UP000269221">
    <property type="component" value="Unassembled WGS sequence"/>
</dbReference>
<dbReference type="AlphaFoldDB" id="A0A3M0KW24"/>
<organism evidence="1 2">
    <name type="scientific">Hirundo rustica rustica</name>
    <dbReference type="NCBI Taxonomy" id="333673"/>
    <lineage>
        <taxon>Eukaryota</taxon>
        <taxon>Metazoa</taxon>
        <taxon>Chordata</taxon>
        <taxon>Craniata</taxon>
        <taxon>Vertebrata</taxon>
        <taxon>Euteleostomi</taxon>
        <taxon>Archelosauria</taxon>
        <taxon>Archosauria</taxon>
        <taxon>Dinosauria</taxon>
        <taxon>Saurischia</taxon>
        <taxon>Theropoda</taxon>
        <taxon>Coelurosauria</taxon>
        <taxon>Aves</taxon>
        <taxon>Neognathae</taxon>
        <taxon>Neoaves</taxon>
        <taxon>Telluraves</taxon>
        <taxon>Australaves</taxon>
        <taxon>Passeriformes</taxon>
        <taxon>Sylvioidea</taxon>
        <taxon>Hirundinidae</taxon>
        <taxon>Hirundo</taxon>
    </lineage>
</organism>